<evidence type="ECO:0000256" key="3">
    <source>
        <dbReference type="ARBA" id="ARBA00022679"/>
    </source>
</evidence>
<evidence type="ECO:0000313" key="11">
    <source>
        <dbReference type="Proteomes" id="UP001324634"/>
    </source>
</evidence>
<dbReference type="RefSeq" id="WP_321390879.1">
    <property type="nucleotide sequence ID" value="NZ_CP139487.1"/>
</dbReference>
<dbReference type="PANTHER" id="PTHR11601">
    <property type="entry name" value="CYSTEINE DESULFURYLASE FAMILY MEMBER"/>
    <property type="match status" value="1"/>
</dbReference>
<gene>
    <name evidence="10" type="ORF">SOO65_13465</name>
</gene>
<dbReference type="Gene3D" id="1.10.260.50">
    <property type="match status" value="1"/>
</dbReference>
<dbReference type="Gene3D" id="3.40.640.10">
    <property type="entry name" value="Type I PLP-dependent aspartate aminotransferase-like (Major domain)"/>
    <property type="match status" value="1"/>
</dbReference>
<dbReference type="PIRSF" id="PIRSF005572">
    <property type="entry name" value="NifS"/>
    <property type="match status" value="1"/>
</dbReference>
<proteinExistence type="inferred from homology"/>
<keyword evidence="3" id="KW-0808">Transferase</keyword>
<evidence type="ECO:0000313" key="10">
    <source>
        <dbReference type="EMBL" id="WPU63698.1"/>
    </source>
</evidence>
<keyword evidence="7" id="KW-0411">Iron-sulfur</keyword>
<dbReference type="InterPro" id="IPR000192">
    <property type="entry name" value="Aminotrans_V_dom"/>
</dbReference>
<accession>A0AAX4HKG2</accession>
<dbReference type="GO" id="GO:0046872">
    <property type="term" value="F:metal ion binding"/>
    <property type="evidence" value="ECO:0007669"/>
    <property type="project" value="UniProtKB-KW"/>
</dbReference>
<evidence type="ECO:0000256" key="8">
    <source>
        <dbReference type="ARBA" id="ARBA00050776"/>
    </source>
</evidence>
<comment type="cofactor">
    <cofactor evidence="1">
        <name>pyridoxal 5'-phosphate</name>
        <dbReference type="ChEBI" id="CHEBI:597326"/>
    </cofactor>
</comment>
<keyword evidence="11" id="KW-1185">Reference proteome</keyword>
<evidence type="ECO:0000259" key="9">
    <source>
        <dbReference type="Pfam" id="PF00266"/>
    </source>
</evidence>
<keyword evidence="10" id="KW-0032">Aminotransferase</keyword>
<keyword evidence="4" id="KW-0479">Metal-binding</keyword>
<protein>
    <submittedName>
        <fullName evidence="10">Aminotransferase class V-fold PLP-dependent enzyme</fullName>
    </submittedName>
</protein>
<dbReference type="KEGG" id="psti:SOO65_13465"/>
<evidence type="ECO:0000256" key="4">
    <source>
        <dbReference type="ARBA" id="ARBA00022723"/>
    </source>
</evidence>
<dbReference type="AlphaFoldDB" id="A0AAX4HKG2"/>
<dbReference type="PANTHER" id="PTHR11601:SF34">
    <property type="entry name" value="CYSTEINE DESULFURASE"/>
    <property type="match status" value="1"/>
</dbReference>
<evidence type="ECO:0000256" key="2">
    <source>
        <dbReference type="ARBA" id="ARBA00006490"/>
    </source>
</evidence>
<dbReference type="Pfam" id="PF00266">
    <property type="entry name" value="Aminotran_5"/>
    <property type="match status" value="1"/>
</dbReference>
<dbReference type="InterPro" id="IPR015421">
    <property type="entry name" value="PyrdxlP-dep_Trfase_major"/>
</dbReference>
<comment type="catalytic activity">
    <reaction evidence="8">
        <text>(sulfur carrier)-H + L-cysteine = (sulfur carrier)-SH + L-alanine</text>
        <dbReference type="Rhea" id="RHEA:43892"/>
        <dbReference type="Rhea" id="RHEA-COMP:14737"/>
        <dbReference type="Rhea" id="RHEA-COMP:14739"/>
        <dbReference type="ChEBI" id="CHEBI:29917"/>
        <dbReference type="ChEBI" id="CHEBI:35235"/>
        <dbReference type="ChEBI" id="CHEBI:57972"/>
        <dbReference type="ChEBI" id="CHEBI:64428"/>
        <dbReference type="EC" id="2.8.1.7"/>
    </reaction>
</comment>
<evidence type="ECO:0000256" key="1">
    <source>
        <dbReference type="ARBA" id="ARBA00001933"/>
    </source>
</evidence>
<sequence length="388" mass="43307">MNLERLYLDYNATSPLSHSVIDWMKSGDVLFANPASQHSSGKASRKLINEGRTAIYQAFGKSEKDTKLFFHSGATEAFLTFTYSFSELARLKGGELLVCYSRIDHPAVANLSERYWGPHVKFLELVHNDDLTYNHTKNLEIIKDKKDNNPDLVVLYHHLWVHNETGFVSPLEELLPFKNIPDLYIHVDCVQAPGKIPEWQNLSVGDVWSFSAHKFGAFKGIGFSFFKKDLPFSALVLGGGQQQGLRSGTENPQGVKSIALALNDLKAFDVKANTKKREELENFIEGELRGIGGVLKGPRRNANTIYFYLNRLTSDIALALFDLNGLMISAGSACSSGAAKDSLVLLQLGKKEVAKNGLRLSFGFHLSDEELSKIKTLFHQTIERVKKN</sequence>
<dbReference type="GO" id="GO:0031071">
    <property type="term" value="F:cysteine desulfurase activity"/>
    <property type="evidence" value="ECO:0007669"/>
    <property type="project" value="UniProtKB-EC"/>
</dbReference>
<dbReference type="GO" id="GO:0008483">
    <property type="term" value="F:transaminase activity"/>
    <property type="evidence" value="ECO:0007669"/>
    <property type="project" value="UniProtKB-KW"/>
</dbReference>
<keyword evidence="6" id="KW-0408">Iron</keyword>
<evidence type="ECO:0000256" key="7">
    <source>
        <dbReference type="ARBA" id="ARBA00023014"/>
    </source>
</evidence>
<reference evidence="10 11" key="1">
    <citation type="submission" date="2023-11" db="EMBL/GenBank/DDBJ databases">
        <title>Peredibacter starrii A3.12.</title>
        <authorList>
            <person name="Mitchell R.J."/>
        </authorList>
    </citation>
    <scope>NUCLEOTIDE SEQUENCE [LARGE SCALE GENOMIC DNA]</scope>
    <source>
        <strain evidence="10 11">A3.12</strain>
    </source>
</reference>
<dbReference type="Proteomes" id="UP001324634">
    <property type="component" value="Chromosome"/>
</dbReference>
<evidence type="ECO:0000256" key="5">
    <source>
        <dbReference type="ARBA" id="ARBA00022898"/>
    </source>
</evidence>
<evidence type="ECO:0000256" key="6">
    <source>
        <dbReference type="ARBA" id="ARBA00023004"/>
    </source>
</evidence>
<name>A0AAX4HKG2_9BACT</name>
<organism evidence="10 11">
    <name type="scientific">Peredibacter starrii</name>
    <dbReference type="NCBI Taxonomy" id="28202"/>
    <lineage>
        <taxon>Bacteria</taxon>
        <taxon>Pseudomonadati</taxon>
        <taxon>Bdellovibrionota</taxon>
        <taxon>Bacteriovoracia</taxon>
        <taxon>Bacteriovoracales</taxon>
        <taxon>Bacteriovoracaceae</taxon>
        <taxon>Peredibacter</taxon>
    </lineage>
</organism>
<dbReference type="EMBL" id="CP139487">
    <property type="protein sequence ID" value="WPU63698.1"/>
    <property type="molecule type" value="Genomic_DNA"/>
</dbReference>
<keyword evidence="5" id="KW-0663">Pyridoxal phosphate</keyword>
<comment type="similarity">
    <text evidence="2">Belongs to the class-V pyridoxal-phosphate-dependent aminotransferase family. NifS/IscS subfamily.</text>
</comment>
<dbReference type="InterPro" id="IPR015424">
    <property type="entry name" value="PyrdxlP-dep_Trfase"/>
</dbReference>
<feature type="domain" description="Aminotransferase class V" evidence="9">
    <location>
        <begin position="7"/>
        <end position="372"/>
    </location>
</feature>
<dbReference type="InterPro" id="IPR015422">
    <property type="entry name" value="PyrdxlP-dep_Trfase_small"/>
</dbReference>
<dbReference type="InterPro" id="IPR016454">
    <property type="entry name" value="Cysteine_dSase"/>
</dbReference>
<dbReference type="Gene3D" id="3.90.1150.10">
    <property type="entry name" value="Aspartate Aminotransferase, domain 1"/>
    <property type="match status" value="1"/>
</dbReference>
<dbReference type="GO" id="GO:0051536">
    <property type="term" value="F:iron-sulfur cluster binding"/>
    <property type="evidence" value="ECO:0007669"/>
    <property type="project" value="UniProtKB-KW"/>
</dbReference>
<dbReference type="SUPFAM" id="SSF53383">
    <property type="entry name" value="PLP-dependent transferases"/>
    <property type="match status" value="1"/>
</dbReference>